<dbReference type="InterPro" id="IPR017972">
    <property type="entry name" value="Cyt_P450_CS"/>
</dbReference>
<accession>A0A2A6D1Y1</accession>
<dbReference type="GO" id="GO:0004497">
    <property type="term" value="F:monooxygenase activity"/>
    <property type="evidence" value="ECO:0007669"/>
    <property type="project" value="UniProtKB-KW"/>
</dbReference>
<evidence type="ECO:0000256" key="5">
    <source>
        <dbReference type="ARBA" id="ARBA00023004"/>
    </source>
</evidence>
<reference evidence="10" key="1">
    <citation type="journal article" date="2008" name="Nat. Genet.">
        <title>The Pristionchus pacificus genome provides a unique perspective on nematode lifestyle and parasitism.</title>
        <authorList>
            <person name="Dieterich C."/>
            <person name="Clifton S.W."/>
            <person name="Schuster L.N."/>
            <person name="Chinwalla A."/>
            <person name="Delehaunty K."/>
            <person name="Dinkelacker I."/>
            <person name="Fulton L."/>
            <person name="Fulton R."/>
            <person name="Godfrey J."/>
            <person name="Minx P."/>
            <person name="Mitreva M."/>
            <person name="Roeseler W."/>
            <person name="Tian H."/>
            <person name="Witte H."/>
            <person name="Yang S.P."/>
            <person name="Wilson R.K."/>
            <person name="Sommer R.J."/>
        </authorList>
    </citation>
    <scope>NUCLEOTIDE SEQUENCE [LARGE SCALE GENOMIC DNA]</scope>
    <source>
        <strain evidence="10">PS312</strain>
    </source>
</reference>
<evidence type="ECO:0000313" key="9">
    <source>
        <dbReference type="EnsemblMetazoa" id="PPA20869.1"/>
    </source>
</evidence>
<dbReference type="PRINTS" id="PR00463">
    <property type="entry name" value="EP450I"/>
</dbReference>
<keyword evidence="5 7" id="KW-0408">Iron</keyword>
<dbReference type="PROSITE" id="PS00086">
    <property type="entry name" value="CYTOCHROME_P450"/>
    <property type="match status" value="1"/>
</dbReference>
<evidence type="ECO:0000256" key="3">
    <source>
        <dbReference type="ARBA" id="ARBA00022723"/>
    </source>
</evidence>
<dbReference type="Pfam" id="PF00067">
    <property type="entry name" value="p450"/>
    <property type="match status" value="1"/>
</dbReference>
<name>A0A2A6D1Y1_PRIPA</name>
<reference evidence="9" key="2">
    <citation type="submission" date="2022-06" db="UniProtKB">
        <authorList>
            <consortium name="EnsemblMetazoa"/>
        </authorList>
    </citation>
    <scope>IDENTIFICATION</scope>
    <source>
        <strain evidence="9">PS312</strain>
    </source>
</reference>
<dbReference type="EnsemblMetazoa" id="PPA20869.1">
    <property type="protein sequence ID" value="PPA20869.1"/>
    <property type="gene ID" value="WBGene00110423"/>
</dbReference>
<evidence type="ECO:0000256" key="4">
    <source>
        <dbReference type="ARBA" id="ARBA00023002"/>
    </source>
</evidence>
<dbReference type="InterPro" id="IPR002401">
    <property type="entry name" value="Cyt_P450_E_grp-I"/>
</dbReference>
<dbReference type="GO" id="GO:0020037">
    <property type="term" value="F:heme binding"/>
    <property type="evidence" value="ECO:0007669"/>
    <property type="project" value="InterPro"/>
</dbReference>
<dbReference type="Proteomes" id="UP000005239">
    <property type="component" value="Unassembled WGS sequence"/>
</dbReference>
<evidence type="ECO:0000256" key="7">
    <source>
        <dbReference type="PIRSR" id="PIRSR602401-1"/>
    </source>
</evidence>
<gene>
    <name evidence="9" type="primary">WBGene00110423</name>
</gene>
<keyword evidence="3 7" id="KW-0479">Metal-binding</keyword>
<evidence type="ECO:0000313" key="10">
    <source>
        <dbReference type="Proteomes" id="UP000005239"/>
    </source>
</evidence>
<dbReference type="Gene3D" id="1.10.630.10">
    <property type="entry name" value="Cytochrome P450"/>
    <property type="match status" value="1"/>
</dbReference>
<dbReference type="GO" id="GO:0016705">
    <property type="term" value="F:oxidoreductase activity, acting on paired donors, with incorporation or reduction of molecular oxygen"/>
    <property type="evidence" value="ECO:0007669"/>
    <property type="project" value="InterPro"/>
</dbReference>
<dbReference type="InterPro" id="IPR001128">
    <property type="entry name" value="Cyt_P450"/>
</dbReference>
<organism evidence="9 10">
    <name type="scientific">Pristionchus pacificus</name>
    <name type="common">Parasitic nematode worm</name>
    <dbReference type="NCBI Taxonomy" id="54126"/>
    <lineage>
        <taxon>Eukaryota</taxon>
        <taxon>Metazoa</taxon>
        <taxon>Ecdysozoa</taxon>
        <taxon>Nematoda</taxon>
        <taxon>Chromadorea</taxon>
        <taxon>Rhabditida</taxon>
        <taxon>Rhabditina</taxon>
        <taxon>Diplogasteromorpha</taxon>
        <taxon>Diplogasteroidea</taxon>
        <taxon>Neodiplogasteridae</taxon>
        <taxon>Pristionchus</taxon>
    </lineage>
</organism>
<dbReference type="OrthoDB" id="1103324at2759"/>
<keyword evidence="7 8" id="KW-0349">Heme</keyword>
<comment type="similarity">
    <text evidence="2 8">Belongs to the cytochrome P450 family.</text>
</comment>
<dbReference type="FunFam" id="1.10.630.10:FF:000036">
    <property type="entry name" value="CYtochrome P450 family"/>
    <property type="match status" value="1"/>
</dbReference>
<comment type="cofactor">
    <cofactor evidence="1 7">
        <name>heme</name>
        <dbReference type="ChEBI" id="CHEBI:30413"/>
    </cofactor>
</comment>
<proteinExistence type="inferred from homology"/>
<keyword evidence="4 8" id="KW-0560">Oxidoreductase</keyword>
<dbReference type="PANTHER" id="PTHR24284:SF1">
    <property type="entry name" value="CYTOCHROME P450 FAMILY"/>
    <property type="match status" value="1"/>
</dbReference>
<sequence>HAECLPSSQSGQYICDVSPLVLPLLSLSLSTLNMSIVLVALISASIIYALLKFYRFTAKFPPGPFPLPFLGNLHQVDFGPRQFSLFAKKFSGLYTVFVPIPMLEITDYALIKEAFIDHGEDYVERNQLPVLDDILTYCKNGGVINSSGDNWREQRRAALSILRDFGMGRNVMEEKVQRSIEQYLCNLRAQEGKASINMRWPIQIMVANIINEVLFGYLYTVDDCDGLVKFVEQFDDLLQGIASSALLPLATVFPFIRRIPILGYYAVQKHADKMRKVYQYVIDNMDRAMKTYDPEAEPTNFVHAYTQRMSGNSYLDRDNLIQTCTDFFSAGQETTSTTLRWAMLFLAENQPQQDRLREEIHRVIGKERLPAMTDKHNMLYTQATLHEIQRLANILRYNVFRKTHKSTELAGHTIPENMSIHADIHYVMWNDRHFVNPKEYRPERYISEDGASLRKDLVDRTIPFSIGKRSCAGEGLARVELFLALTATIQHYRILPVPGHTIDLTQQPLFIGGPIDQELRVVPV</sequence>
<evidence type="ECO:0000256" key="2">
    <source>
        <dbReference type="ARBA" id="ARBA00010617"/>
    </source>
</evidence>
<evidence type="ECO:0000256" key="1">
    <source>
        <dbReference type="ARBA" id="ARBA00001971"/>
    </source>
</evidence>
<evidence type="ECO:0000256" key="8">
    <source>
        <dbReference type="RuleBase" id="RU000461"/>
    </source>
</evidence>
<feature type="binding site" description="axial binding residue" evidence="7">
    <location>
        <position position="471"/>
    </location>
    <ligand>
        <name>heme</name>
        <dbReference type="ChEBI" id="CHEBI:30413"/>
    </ligand>
    <ligandPart>
        <name>Fe</name>
        <dbReference type="ChEBI" id="CHEBI:18248"/>
    </ligandPart>
</feature>
<keyword evidence="10" id="KW-1185">Reference proteome</keyword>
<dbReference type="PANTHER" id="PTHR24284">
    <property type="entry name" value="CYTOCHROME P450 FAMILY"/>
    <property type="match status" value="1"/>
</dbReference>
<evidence type="ECO:0000256" key="6">
    <source>
        <dbReference type="ARBA" id="ARBA00023033"/>
    </source>
</evidence>
<keyword evidence="6 8" id="KW-0503">Monooxygenase</keyword>
<protein>
    <submittedName>
        <fullName evidence="9">Cytochrome P450</fullName>
    </submittedName>
</protein>
<dbReference type="InterPro" id="IPR036396">
    <property type="entry name" value="Cyt_P450_sf"/>
</dbReference>
<dbReference type="AlphaFoldDB" id="A0A2A6D1Y1"/>
<dbReference type="SUPFAM" id="SSF48264">
    <property type="entry name" value="Cytochrome P450"/>
    <property type="match status" value="1"/>
</dbReference>
<dbReference type="PRINTS" id="PR00385">
    <property type="entry name" value="P450"/>
</dbReference>
<accession>A0A8R1UFD0</accession>
<dbReference type="GO" id="GO:0005506">
    <property type="term" value="F:iron ion binding"/>
    <property type="evidence" value="ECO:0007669"/>
    <property type="project" value="InterPro"/>
</dbReference>